<proteinExistence type="predicted"/>
<reference evidence="2 3" key="1">
    <citation type="submission" date="2019-06" db="EMBL/GenBank/DDBJ databases">
        <title>A novel species of marine bacteria.</title>
        <authorList>
            <person name="Wang Y."/>
        </authorList>
    </citation>
    <scope>NUCLEOTIDE SEQUENCE [LARGE SCALE GENOMIC DNA]</scope>
    <source>
        <strain evidence="2 3">MA1-10</strain>
    </source>
</reference>
<dbReference type="EMBL" id="VICH01000004">
    <property type="protein sequence ID" value="TQV69201.1"/>
    <property type="molecule type" value="Genomic_DNA"/>
</dbReference>
<feature type="chain" id="PRO_5022002970" evidence="1">
    <location>
        <begin position="27"/>
        <end position="280"/>
    </location>
</feature>
<name>A0A545SW74_9RHOB</name>
<sequence length="280" mass="30082">MIKYIRLAALICPILLINLVPNGAVAQSLPQPDGYDTLTATASVAPRPYDFTILGVKPGMQIEDALALIEEHLGTELSPVGGTLQVTSSGGTVFRTDLSVGYETPGISFFLRNQSQDPFDNIKIDVSTPATGSVVTAVQREVRISASDGPDGAALRAQLEGLYGPPSDLPGGSLGQKWRWAQDLSFAPIPMPEPYDPYSYQACSHSLPNDGRYAYQLNPALGEGRRCGVSYTAEHLPKGDTITMNFRLIDHNLVVQDHDAANAQIDGKLNADTQPSDMKL</sequence>
<dbReference type="AlphaFoldDB" id="A0A545SW74"/>
<comment type="caution">
    <text evidence="2">The sequence shown here is derived from an EMBL/GenBank/DDBJ whole genome shotgun (WGS) entry which is preliminary data.</text>
</comment>
<gene>
    <name evidence="2" type="ORF">FIL88_06485</name>
</gene>
<evidence type="ECO:0000256" key="1">
    <source>
        <dbReference type="SAM" id="SignalP"/>
    </source>
</evidence>
<evidence type="ECO:0000313" key="2">
    <source>
        <dbReference type="EMBL" id="TQV69201.1"/>
    </source>
</evidence>
<keyword evidence="1" id="KW-0732">Signal</keyword>
<keyword evidence="3" id="KW-1185">Reference proteome</keyword>
<dbReference type="RefSeq" id="WP_142852953.1">
    <property type="nucleotide sequence ID" value="NZ_FXWW01000001.1"/>
</dbReference>
<dbReference type="OrthoDB" id="7737765at2"/>
<feature type="signal peptide" evidence="1">
    <location>
        <begin position="1"/>
        <end position="26"/>
    </location>
</feature>
<dbReference type="Proteomes" id="UP000315816">
    <property type="component" value="Unassembled WGS sequence"/>
</dbReference>
<organism evidence="2 3">
    <name type="scientific">Aliiroseovarius halocynthiae</name>
    <dbReference type="NCBI Taxonomy" id="985055"/>
    <lineage>
        <taxon>Bacteria</taxon>
        <taxon>Pseudomonadati</taxon>
        <taxon>Pseudomonadota</taxon>
        <taxon>Alphaproteobacteria</taxon>
        <taxon>Rhodobacterales</taxon>
        <taxon>Paracoccaceae</taxon>
        <taxon>Aliiroseovarius</taxon>
    </lineage>
</organism>
<protein>
    <submittedName>
        <fullName evidence="2">Uncharacterized protein</fullName>
    </submittedName>
</protein>
<evidence type="ECO:0000313" key="3">
    <source>
        <dbReference type="Proteomes" id="UP000315816"/>
    </source>
</evidence>
<accession>A0A545SW74</accession>